<comment type="caution">
    <text evidence="1">The sequence shown here is derived from an EMBL/GenBank/DDBJ whole genome shotgun (WGS) entry which is preliminary data.</text>
</comment>
<dbReference type="EMBL" id="CAUYUJ010014547">
    <property type="protein sequence ID" value="CAK0843068.1"/>
    <property type="molecule type" value="Genomic_DNA"/>
</dbReference>
<gene>
    <name evidence="1" type="ORF">PCOR1329_LOCUS37509</name>
</gene>
<feature type="non-terminal residue" evidence="1">
    <location>
        <position position="1"/>
    </location>
</feature>
<keyword evidence="2" id="KW-1185">Reference proteome</keyword>
<accession>A0ABN9TBL5</accession>
<organism evidence="1 2">
    <name type="scientific">Prorocentrum cordatum</name>
    <dbReference type="NCBI Taxonomy" id="2364126"/>
    <lineage>
        <taxon>Eukaryota</taxon>
        <taxon>Sar</taxon>
        <taxon>Alveolata</taxon>
        <taxon>Dinophyceae</taxon>
        <taxon>Prorocentrales</taxon>
        <taxon>Prorocentraceae</taxon>
        <taxon>Prorocentrum</taxon>
    </lineage>
</organism>
<dbReference type="Proteomes" id="UP001189429">
    <property type="component" value="Unassembled WGS sequence"/>
</dbReference>
<sequence length="168" mass="18529">DWFEKAEINKSMAIFNAVGPAKRHPFQVSGGTVVAEPRAQRFRGALRNGKEWRTVHLSLANGARVPLDVSADKSPKAVRAEVQVKRLAKIMQNAKPEIYIRPHRTLGYVANRGDALVRLTIGSNADTPTKLQWSRAAVDRGFDNALQQKVIAEFGPDFADALSAAQWV</sequence>
<evidence type="ECO:0000313" key="1">
    <source>
        <dbReference type="EMBL" id="CAK0843068.1"/>
    </source>
</evidence>
<reference evidence="1" key="1">
    <citation type="submission" date="2023-10" db="EMBL/GenBank/DDBJ databases">
        <authorList>
            <person name="Chen Y."/>
            <person name="Shah S."/>
            <person name="Dougan E. K."/>
            <person name="Thang M."/>
            <person name="Chan C."/>
        </authorList>
    </citation>
    <scope>NUCLEOTIDE SEQUENCE [LARGE SCALE GENOMIC DNA]</scope>
</reference>
<evidence type="ECO:0008006" key="3">
    <source>
        <dbReference type="Google" id="ProtNLM"/>
    </source>
</evidence>
<protein>
    <recommendedName>
        <fullName evidence="3">Amine oxidase</fullName>
    </recommendedName>
</protein>
<name>A0ABN9TBL5_9DINO</name>
<evidence type="ECO:0000313" key="2">
    <source>
        <dbReference type="Proteomes" id="UP001189429"/>
    </source>
</evidence>
<proteinExistence type="predicted"/>